<feature type="compositionally biased region" description="Polar residues" evidence="1">
    <location>
        <begin position="29"/>
        <end position="49"/>
    </location>
</feature>
<dbReference type="Proteomes" id="UP000237752">
    <property type="component" value="Unassembled WGS sequence"/>
</dbReference>
<evidence type="ECO:0000256" key="1">
    <source>
        <dbReference type="SAM" id="MobiDB-lite"/>
    </source>
</evidence>
<sequence length="49" mass="5568">MMVRKHHWESSTEYPGHANWALNRRPTIDSVSESTSPDPGNATTPRQFS</sequence>
<reference evidence="2 3" key="1">
    <citation type="submission" date="2018-03" db="EMBL/GenBank/DDBJ databases">
        <title>Genomic Encyclopedia of Archaeal and Bacterial Type Strains, Phase II (KMG-II): from individual species to whole genera.</title>
        <authorList>
            <person name="Goeker M."/>
        </authorList>
    </citation>
    <scope>NUCLEOTIDE SEQUENCE [LARGE SCALE GENOMIC DNA]</scope>
    <source>
        <strain evidence="2 3">DSM 100065</strain>
    </source>
</reference>
<accession>A0A2T0ZZB3</accession>
<feature type="region of interest" description="Disordered" evidence="1">
    <location>
        <begin position="1"/>
        <end position="49"/>
    </location>
</feature>
<dbReference type="EMBL" id="PVUE01000008">
    <property type="protein sequence ID" value="PRZ41699.1"/>
    <property type="molecule type" value="Genomic_DNA"/>
</dbReference>
<evidence type="ECO:0000313" key="3">
    <source>
        <dbReference type="Proteomes" id="UP000237752"/>
    </source>
</evidence>
<evidence type="ECO:0000313" key="2">
    <source>
        <dbReference type="EMBL" id="PRZ41699.1"/>
    </source>
</evidence>
<organism evidence="2 3">
    <name type="scientific">Antricoccus suffuscus</name>
    <dbReference type="NCBI Taxonomy" id="1629062"/>
    <lineage>
        <taxon>Bacteria</taxon>
        <taxon>Bacillati</taxon>
        <taxon>Actinomycetota</taxon>
        <taxon>Actinomycetes</taxon>
        <taxon>Geodermatophilales</taxon>
        <taxon>Antricoccaceae</taxon>
        <taxon>Antricoccus</taxon>
    </lineage>
</organism>
<gene>
    <name evidence="2" type="ORF">CLV47_10858</name>
</gene>
<keyword evidence="3" id="KW-1185">Reference proteome</keyword>
<proteinExistence type="predicted"/>
<name>A0A2T0ZZB3_9ACTN</name>
<comment type="caution">
    <text evidence="2">The sequence shown here is derived from an EMBL/GenBank/DDBJ whole genome shotgun (WGS) entry which is preliminary data.</text>
</comment>
<dbReference type="AlphaFoldDB" id="A0A2T0ZZB3"/>
<protein>
    <submittedName>
        <fullName evidence="2">Uncharacterized protein</fullName>
    </submittedName>
</protein>